<feature type="domain" description="HTH cro/C1-type" evidence="1">
    <location>
        <begin position="21"/>
        <end position="65"/>
    </location>
</feature>
<evidence type="ECO:0000313" key="2">
    <source>
        <dbReference type="EMBL" id="MEQ2441239.1"/>
    </source>
</evidence>
<dbReference type="Pfam" id="PF01381">
    <property type="entry name" value="HTH_3"/>
    <property type="match status" value="1"/>
</dbReference>
<dbReference type="RefSeq" id="WP_349220207.1">
    <property type="nucleotide sequence ID" value="NZ_JBBMFD010000020.1"/>
</dbReference>
<dbReference type="EMBL" id="JBBMFD010000020">
    <property type="protein sequence ID" value="MEQ2441239.1"/>
    <property type="molecule type" value="Genomic_DNA"/>
</dbReference>
<dbReference type="SMART" id="SM00530">
    <property type="entry name" value="HTH_XRE"/>
    <property type="match status" value="1"/>
</dbReference>
<keyword evidence="3" id="KW-1185">Reference proteome</keyword>
<accession>A0ABV1E305</accession>
<dbReference type="SUPFAM" id="SSF47413">
    <property type="entry name" value="lambda repressor-like DNA-binding domains"/>
    <property type="match status" value="1"/>
</dbReference>
<dbReference type="PROSITE" id="PS50943">
    <property type="entry name" value="HTH_CROC1"/>
    <property type="match status" value="1"/>
</dbReference>
<dbReference type="InterPro" id="IPR001387">
    <property type="entry name" value="Cro/C1-type_HTH"/>
</dbReference>
<dbReference type="Proteomes" id="UP001489509">
    <property type="component" value="Unassembled WGS sequence"/>
</dbReference>
<comment type="caution">
    <text evidence="2">The sequence shown here is derived from an EMBL/GenBank/DDBJ whole genome shotgun (WGS) entry which is preliminary data.</text>
</comment>
<dbReference type="Gene3D" id="1.10.260.40">
    <property type="entry name" value="lambda repressor-like DNA-binding domains"/>
    <property type="match status" value="1"/>
</dbReference>
<proteinExistence type="predicted"/>
<gene>
    <name evidence="2" type="ORF">WMO26_10420</name>
</gene>
<dbReference type="CDD" id="cd00093">
    <property type="entry name" value="HTH_XRE"/>
    <property type="match status" value="1"/>
</dbReference>
<evidence type="ECO:0000313" key="3">
    <source>
        <dbReference type="Proteomes" id="UP001489509"/>
    </source>
</evidence>
<sequence>MSVTFAQKVRLLREQIEPPKTQTAAAMEMGISQQKLSQIELGRFEPSLDDIVILCKYYNVSANYLLGLPREMPYPDR</sequence>
<dbReference type="InterPro" id="IPR010982">
    <property type="entry name" value="Lambda_DNA-bd_dom_sf"/>
</dbReference>
<name>A0ABV1E305_9FIRM</name>
<evidence type="ECO:0000259" key="1">
    <source>
        <dbReference type="PROSITE" id="PS50943"/>
    </source>
</evidence>
<reference evidence="2 3" key="1">
    <citation type="submission" date="2024-03" db="EMBL/GenBank/DDBJ databases">
        <title>Human intestinal bacterial collection.</title>
        <authorList>
            <person name="Pauvert C."/>
            <person name="Hitch T.C.A."/>
            <person name="Clavel T."/>
        </authorList>
    </citation>
    <scope>NUCLEOTIDE SEQUENCE [LARGE SCALE GENOMIC DNA]</scope>
    <source>
        <strain evidence="2 3">CLA-JM-H44</strain>
    </source>
</reference>
<organism evidence="2 3">
    <name type="scientific">Solibaculum intestinale</name>
    <dbReference type="NCBI Taxonomy" id="3133165"/>
    <lineage>
        <taxon>Bacteria</taxon>
        <taxon>Bacillati</taxon>
        <taxon>Bacillota</taxon>
        <taxon>Clostridia</taxon>
        <taxon>Eubacteriales</taxon>
        <taxon>Oscillospiraceae</taxon>
        <taxon>Solibaculum</taxon>
    </lineage>
</organism>
<protein>
    <submittedName>
        <fullName evidence="2">Helix-turn-helix transcriptional regulator</fullName>
    </submittedName>
</protein>